<name>A0ABP0IIR4_9DINO</name>
<protein>
    <submittedName>
        <fullName evidence="1">Uncharacterized protein</fullName>
    </submittedName>
</protein>
<comment type="caution">
    <text evidence="1">The sequence shown here is derived from an EMBL/GenBank/DDBJ whole genome shotgun (WGS) entry which is preliminary data.</text>
</comment>
<dbReference type="EMBL" id="CAXAMN010002780">
    <property type="protein sequence ID" value="CAK9001255.1"/>
    <property type="molecule type" value="Genomic_DNA"/>
</dbReference>
<evidence type="ECO:0000313" key="1">
    <source>
        <dbReference type="EMBL" id="CAK9001255.1"/>
    </source>
</evidence>
<sequence length="219" mass="24362">MLVLILEADAHVDARLLESLRETCNSSSGDGLSLAELQPLIVPQYQQIMEQEAQRAQLVSLVEQDGCDNITQGSQGARAKLCQKSKSKTERPIQHHGSEMLPITHISSFMGSMLQLCLQFCALQASMSRSLLRSTGVTSQGPKAVEKPLLTPLHATLSDPKLKCREVSWKSADRGWICAKRWCDREFYLLLDGTSTSLSRCQEECARFASIHFSSIFMM</sequence>
<reference evidence="1 2" key="1">
    <citation type="submission" date="2024-02" db="EMBL/GenBank/DDBJ databases">
        <authorList>
            <person name="Chen Y."/>
            <person name="Shah S."/>
            <person name="Dougan E. K."/>
            <person name="Thang M."/>
            <person name="Chan C."/>
        </authorList>
    </citation>
    <scope>NUCLEOTIDE SEQUENCE [LARGE SCALE GENOMIC DNA]</scope>
</reference>
<accession>A0ABP0IIR4</accession>
<evidence type="ECO:0000313" key="2">
    <source>
        <dbReference type="Proteomes" id="UP001642484"/>
    </source>
</evidence>
<keyword evidence="2" id="KW-1185">Reference proteome</keyword>
<proteinExistence type="predicted"/>
<dbReference type="Proteomes" id="UP001642484">
    <property type="component" value="Unassembled WGS sequence"/>
</dbReference>
<organism evidence="1 2">
    <name type="scientific">Durusdinium trenchii</name>
    <dbReference type="NCBI Taxonomy" id="1381693"/>
    <lineage>
        <taxon>Eukaryota</taxon>
        <taxon>Sar</taxon>
        <taxon>Alveolata</taxon>
        <taxon>Dinophyceae</taxon>
        <taxon>Suessiales</taxon>
        <taxon>Symbiodiniaceae</taxon>
        <taxon>Durusdinium</taxon>
    </lineage>
</organism>
<gene>
    <name evidence="1" type="ORF">CCMP2556_LOCUS6374</name>
</gene>